<dbReference type="GO" id="GO:0016705">
    <property type="term" value="F:oxidoreductase activity, acting on paired donors, with incorporation or reduction of molecular oxygen"/>
    <property type="evidence" value="ECO:0007669"/>
    <property type="project" value="InterPro"/>
</dbReference>
<evidence type="ECO:0000256" key="3">
    <source>
        <dbReference type="ARBA" id="ARBA00023033"/>
    </source>
</evidence>
<name>A0A8S4QW80_9NEOP</name>
<evidence type="ECO:0000256" key="5">
    <source>
        <dbReference type="RuleBase" id="RU000461"/>
    </source>
</evidence>
<keyword evidence="7" id="KW-1185">Reference proteome</keyword>
<dbReference type="EMBL" id="CAKXAJ010018515">
    <property type="protein sequence ID" value="CAH2217774.1"/>
    <property type="molecule type" value="Genomic_DNA"/>
</dbReference>
<keyword evidence="4 5" id="KW-0349">Heme</keyword>
<dbReference type="SUPFAM" id="SSF48264">
    <property type="entry name" value="Cytochrome P450"/>
    <property type="match status" value="1"/>
</dbReference>
<dbReference type="AlphaFoldDB" id="A0A8S4QW80"/>
<keyword evidence="5" id="KW-0560">Oxidoreductase</keyword>
<dbReference type="GO" id="GO:0004497">
    <property type="term" value="F:monooxygenase activity"/>
    <property type="evidence" value="ECO:0007669"/>
    <property type="project" value="UniProtKB-KW"/>
</dbReference>
<evidence type="ECO:0000256" key="2">
    <source>
        <dbReference type="ARBA" id="ARBA00010617"/>
    </source>
</evidence>
<sequence length="104" mass="11880">MGHIWALNRNKEYWGPDADEFKPERWLDGSAPKHPAAFASFSPGRRNCIGKSFAMAMLKITLTHVIRGFHITADDKKLELEFVVLLKPVAGHLMTLRLRQDHNN</sequence>
<dbReference type="Pfam" id="PF00067">
    <property type="entry name" value="p450"/>
    <property type="match status" value="1"/>
</dbReference>
<dbReference type="PRINTS" id="PR00463">
    <property type="entry name" value="EP450I"/>
</dbReference>
<dbReference type="PANTHER" id="PTHR24305">
    <property type="entry name" value="CYTOCHROME P450"/>
    <property type="match status" value="1"/>
</dbReference>
<dbReference type="Proteomes" id="UP000838756">
    <property type="component" value="Unassembled WGS sequence"/>
</dbReference>
<gene>
    <name evidence="6" type="primary">jg23711</name>
    <name evidence="6" type="ORF">PAEG_LOCUS5656</name>
</gene>
<dbReference type="InterPro" id="IPR036396">
    <property type="entry name" value="Cyt_P450_sf"/>
</dbReference>
<comment type="caution">
    <text evidence="6">The sequence shown here is derived from an EMBL/GenBank/DDBJ whole genome shotgun (WGS) entry which is preliminary data.</text>
</comment>
<dbReference type="InterPro" id="IPR050121">
    <property type="entry name" value="Cytochrome_P450_monoxygenase"/>
</dbReference>
<proteinExistence type="inferred from homology"/>
<evidence type="ECO:0000313" key="6">
    <source>
        <dbReference type="EMBL" id="CAH2217774.1"/>
    </source>
</evidence>
<dbReference type="InterPro" id="IPR001128">
    <property type="entry name" value="Cyt_P450"/>
</dbReference>
<dbReference type="InterPro" id="IPR017972">
    <property type="entry name" value="Cyt_P450_CS"/>
</dbReference>
<dbReference type="OrthoDB" id="1372046at2759"/>
<accession>A0A8S4QW80</accession>
<comment type="cofactor">
    <cofactor evidence="1 4">
        <name>heme</name>
        <dbReference type="ChEBI" id="CHEBI:30413"/>
    </cofactor>
</comment>
<keyword evidence="4 5" id="KW-0479">Metal-binding</keyword>
<keyword evidence="4 5" id="KW-0408">Iron</keyword>
<dbReference type="PANTHER" id="PTHR24305:SF166">
    <property type="entry name" value="CYTOCHROME P450 12A4, MITOCHONDRIAL-RELATED"/>
    <property type="match status" value="1"/>
</dbReference>
<evidence type="ECO:0000313" key="7">
    <source>
        <dbReference type="Proteomes" id="UP000838756"/>
    </source>
</evidence>
<dbReference type="Gene3D" id="1.10.630.10">
    <property type="entry name" value="Cytochrome P450"/>
    <property type="match status" value="1"/>
</dbReference>
<evidence type="ECO:0000256" key="4">
    <source>
        <dbReference type="PIRSR" id="PIRSR602401-1"/>
    </source>
</evidence>
<comment type="similarity">
    <text evidence="2 5">Belongs to the cytochrome P450 family.</text>
</comment>
<protein>
    <submittedName>
        <fullName evidence="6">Jg23711 protein</fullName>
    </submittedName>
</protein>
<dbReference type="GO" id="GO:0005506">
    <property type="term" value="F:iron ion binding"/>
    <property type="evidence" value="ECO:0007669"/>
    <property type="project" value="InterPro"/>
</dbReference>
<dbReference type="PROSITE" id="PS00086">
    <property type="entry name" value="CYTOCHROME_P450"/>
    <property type="match status" value="1"/>
</dbReference>
<reference evidence="6" key="1">
    <citation type="submission" date="2022-03" db="EMBL/GenBank/DDBJ databases">
        <authorList>
            <person name="Lindestad O."/>
        </authorList>
    </citation>
    <scope>NUCLEOTIDE SEQUENCE</scope>
</reference>
<organism evidence="6 7">
    <name type="scientific">Pararge aegeria aegeria</name>
    <dbReference type="NCBI Taxonomy" id="348720"/>
    <lineage>
        <taxon>Eukaryota</taxon>
        <taxon>Metazoa</taxon>
        <taxon>Ecdysozoa</taxon>
        <taxon>Arthropoda</taxon>
        <taxon>Hexapoda</taxon>
        <taxon>Insecta</taxon>
        <taxon>Pterygota</taxon>
        <taxon>Neoptera</taxon>
        <taxon>Endopterygota</taxon>
        <taxon>Lepidoptera</taxon>
        <taxon>Glossata</taxon>
        <taxon>Ditrysia</taxon>
        <taxon>Papilionoidea</taxon>
        <taxon>Nymphalidae</taxon>
        <taxon>Satyrinae</taxon>
        <taxon>Satyrini</taxon>
        <taxon>Parargina</taxon>
        <taxon>Pararge</taxon>
    </lineage>
</organism>
<dbReference type="InterPro" id="IPR002401">
    <property type="entry name" value="Cyt_P450_E_grp-I"/>
</dbReference>
<feature type="binding site" description="axial binding residue" evidence="4">
    <location>
        <position position="48"/>
    </location>
    <ligand>
        <name>heme</name>
        <dbReference type="ChEBI" id="CHEBI:30413"/>
    </ligand>
    <ligandPart>
        <name>Fe</name>
        <dbReference type="ChEBI" id="CHEBI:18248"/>
    </ligandPart>
</feature>
<dbReference type="GO" id="GO:0020037">
    <property type="term" value="F:heme binding"/>
    <property type="evidence" value="ECO:0007669"/>
    <property type="project" value="InterPro"/>
</dbReference>
<evidence type="ECO:0000256" key="1">
    <source>
        <dbReference type="ARBA" id="ARBA00001971"/>
    </source>
</evidence>
<keyword evidence="3 5" id="KW-0503">Monooxygenase</keyword>